<comment type="caution">
    <text evidence="14">The sequence shown here is derived from an EMBL/GenBank/DDBJ whole genome shotgun (WGS) entry which is preliminary data.</text>
</comment>
<comment type="subcellular location">
    <subcellularLocation>
        <location evidence="1">Nucleus</location>
        <location evidence="1">Nucleolus</location>
    </subcellularLocation>
</comment>
<dbReference type="AlphaFoldDB" id="A0A813XLX0"/>
<evidence type="ECO:0000256" key="2">
    <source>
        <dbReference type="ARBA" id="ARBA00011003"/>
    </source>
</evidence>
<protein>
    <recommendedName>
        <fullName evidence="9">Polynucleotide 5'-hydroxyl-kinase NOL9</fullName>
    </recommendedName>
</protein>
<evidence type="ECO:0000313" key="15">
    <source>
        <dbReference type="Proteomes" id="UP000663879"/>
    </source>
</evidence>
<evidence type="ECO:0000256" key="5">
    <source>
        <dbReference type="ARBA" id="ARBA00022741"/>
    </source>
</evidence>
<evidence type="ECO:0000256" key="8">
    <source>
        <dbReference type="ARBA" id="ARBA00023242"/>
    </source>
</evidence>
<evidence type="ECO:0000256" key="7">
    <source>
        <dbReference type="ARBA" id="ARBA00022840"/>
    </source>
</evidence>
<evidence type="ECO:0000256" key="1">
    <source>
        <dbReference type="ARBA" id="ARBA00004604"/>
    </source>
</evidence>
<keyword evidence="7" id="KW-0067">ATP-binding</keyword>
<dbReference type="EMBL" id="CAJNOC010001484">
    <property type="protein sequence ID" value="CAF0868791.1"/>
    <property type="molecule type" value="Genomic_DNA"/>
</dbReference>
<keyword evidence="4" id="KW-0808">Transferase</keyword>
<evidence type="ECO:0000256" key="4">
    <source>
        <dbReference type="ARBA" id="ARBA00022679"/>
    </source>
</evidence>
<evidence type="ECO:0000256" key="3">
    <source>
        <dbReference type="ARBA" id="ARBA00022552"/>
    </source>
</evidence>
<evidence type="ECO:0000256" key="9">
    <source>
        <dbReference type="ARBA" id="ARBA00071212"/>
    </source>
</evidence>
<dbReference type="InterPro" id="IPR057570">
    <property type="entry name" value="NOL9_C"/>
</dbReference>
<feature type="domain" description="NOL9 C-terminal" evidence="13">
    <location>
        <begin position="544"/>
        <end position="653"/>
    </location>
</feature>
<dbReference type="PANTHER" id="PTHR12755:SF3">
    <property type="entry name" value="POLYNUCLEOTIDE 5'-HYDROXYL-KINASE NOL9"/>
    <property type="match status" value="1"/>
</dbReference>
<keyword evidence="3" id="KW-0698">rRNA processing</keyword>
<keyword evidence="6" id="KW-0418">Kinase</keyword>
<dbReference type="InterPro" id="IPR045116">
    <property type="entry name" value="Clp1/Grc3"/>
</dbReference>
<dbReference type="GO" id="GO:0000448">
    <property type="term" value="P:cleavage in ITS2 between 5.8S rRNA and LSU-rRNA of tricistronic rRNA transcript (SSU-rRNA, 5.8S rRNA, LSU-rRNA)"/>
    <property type="evidence" value="ECO:0007669"/>
    <property type="project" value="TreeGrafter"/>
</dbReference>
<dbReference type="PANTHER" id="PTHR12755">
    <property type="entry name" value="CLEAVAGE/POLYADENYLATION FACTOR IA SUBUNIT CLP1P"/>
    <property type="match status" value="1"/>
</dbReference>
<dbReference type="CDD" id="cd01983">
    <property type="entry name" value="SIMIBI"/>
    <property type="match status" value="1"/>
</dbReference>
<name>A0A813XLX0_9BILA</name>
<dbReference type="GO" id="GO:0005524">
    <property type="term" value="F:ATP binding"/>
    <property type="evidence" value="ECO:0007669"/>
    <property type="project" value="UniProtKB-KW"/>
</dbReference>
<evidence type="ECO:0000313" key="14">
    <source>
        <dbReference type="EMBL" id="CAF0868791.1"/>
    </source>
</evidence>
<sequence length="703" mass="81929">MSEYIDFYGSITRNQNTSKSESSNSSNSKKKPNQYKIYSTYIQNYDQNDSQVKKLKLNEQKETRVECSEEEMEQEEPKQDFSESFIGLKTFQYENVFTDFANNDYLIICLEKNSGKNNLLFKGRCSFALLFGFVQINGFEINDHQSKWYQLYSPETNSHLAILNKQDMPGSEFNELEYQNILRKLRNNFNLNIEAISNDKFREFLVKNNFHTGTSSLLVIRPLKSQLCNYICYFDNFQQVYQNSLGFNENEINRSDMNQFDCSLHKFGIFPVSEEFFNAVHIENDNERLVIEEVLLDSDKNTEGSVIMPCGGKDVGKSTFLRYLMNRLLNKYQHVAYIDCDPGQSEFTLASCLSFNLISEPLFGPPHTHLNHNGPNKKCYFLGHLSPNDIPGVYLHYLQKCFEEYLSLKSRSNKVIPLVINTMGWNNGLGLCLLKETMIMFKPSHVIQINHPVEANKNMPILDYEWIKTADGWPAKNRFQNLRTELNLNYKLITLKSNAPCKNSKFTRNPPQKSLSAKDHRNIAILAYFAKLNESDVYFKPIHHLRPYRISWSKLALHVIHSRVDYEQFFRVFNASLVCLSSIDQKFIKRRHENKELPGYLNLFEYTVDIKCLGFGIVRGINMETKEFYILTPEPIEILNQVNLLCKGMLNLPMEFFCEQESMTPSPYMSIACSNQNRTSFDQISNEPLQRKYLIHQTVNKKN</sequence>
<accession>A0A813XLX0</accession>
<dbReference type="GO" id="GO:0005730">
    <property type="term" value="C:nucleolus"/>
    <property type="evidence" value="ECO:0007669"/>
    <property type="project" value="UniProtKB-SubCell"/>
</dbReference>
<dbReference type="InterPro" id="IPR027417">
    <property type="entry name" value="P-loop_NTPase"/>
</dbReference>
<reference evidence="14" key="1">
    <citation type="submission" date="2021-02" db="EMBL/GenBank/DDBJ databases">
        <authorList>
            <person name="Nowell W R."/>
        </authorList>
    </citation>
    <scope>NUCLEOTIDE SEQUENCE</scope>
    <source>
        <strain evidence="14">Ploen Becks lab</strain>
    </source>
</reference>
<proteinExistence type="inferred from homology"/>
<feature type="domain" description="Clp1 P-loop" evidence="11">
    <location>
        <begin position="311"/>
        <end position="451"/>
    </location>
</feature>
<feature type="domain" description="NOL9 N-terminal" evidence="12">
    <location>
        <begin position="102"/>
        <end position="244"/>
    </location>
</feature>
<dbReference type="OrthoDB" id="2405412at2759"/>
<keyword evidence="8" id="KW-0539">Nucleus</keyword>
<gene>
    <name evidence="14" type="ORF">OXX778_LOCUS9825</name>
</gene>
<keyword evidence="5" id="KW-0547">Nucleotide-binding</keyword>
<evidence type="ECO:0000259" key="11">
    <source>
        <dbReference type="Pfam" id="PF16575"/>
    </source>
</evidence>
<evidence type="ECO:0000256" key="10">
    <source>
        <dbReference type="SAM" id="MobiDB-lite"/>
    </source>
</evidence>
<dbReference type="Proteomes" id="UP000663879">
    <property type="component" value="Unassembled WGS sequence"/>
</dbReference>
<keyword evidence="15" id="KW-1185">Reference proteome</keyword>
<dbReference type="Pfam" id="PF25467">
    <property type="entry name" value="NOL9_C"/>
    <property type="match status" value="1"/>
</dbReference>
<comment type="similarity">
    <text evidence="2">Belongs to the Clp1 family. NOL9/GRC3 subfamily.</text>
</comment>
<evidence type="ECO:0000259" key="13">
    <source>
        <dbReference type="Pfam" id="PF25467"/>
    </source>
</evidence>
<dbReference type="InterPro" id="IPR057573">
    <property type="entry name" value="NOL9_N"/>
</dbReference>
<evidence type="ECO:0000256" key="6">
    <source>
        <dbReference type="ARBA" id="ARBA00022777"/>
    </source>
</evidence>
<dbReference type="Pfam" id="PF24419">
    <property type="entry name" value="Cupin_NOL9"/>
    <property type="match status" value="1"/>
</dbReference>
<feature type="compositionally biased region" description="Low complexity" evidence="10">
    <location>
        <begin position="14"/>
        <end position="27"/>
    </location>
</feature>
<dbReference type="InterPro" id="IPR032319">
    <property type="entry name" value="CLP1_P"/>
</dbReference>
<dbReference type="Pfam" id="PF16575">
    <property type="entry name" value="CLP1_P"/>
    <property type="match status" value="1"/>
</dbReference>
<dbReference type="Gene3D" id="3.40.50.300">
    <property type="entry name" value="P-loop containing nucleotide triphosphate hydrolases"/>
    <property type="match status" value="1"/>
</dbReference>
<feature type="region of interest" description="Disordered" evidence="10">
    <location>
        <begin position="1"/>
        <end position="32"/>
    </location>
</feature>
<dbReference type="GO" id="GO:0051731">
    <property type="term" value="F:polynucleotide 5'-hydroxyl-kinase activity"/>
    <property type="evidence" value="ECO:0007669"/>
    <property type="project" value="InterPro"/>
</dbReference>
<evidence type="ECO:0000259" key="12">
    <source>
        <dbReference type="Pfam" id="PF24419"/>
    </source>
</evidence>
<organism evidence="14 15">
    <name type="scientific">Brachionus calyciflorus</name>
    <dbReference type="NCBI Taxonomy" id="104777"/>
    <lineage>
        <taxon>Eukaryota</taxon>
        <taxon>Metazoa</taxon>
        <taxon>Spiralia</taxon>
        <taxon>Gnathifera</taxon>
        <taxon>Rotifera</taxon>
        <taxon>Eurotatoria</taxon>
        <taxon>Monogononta</taxon>
        <taxon>Pseudotrocha</taxon>
        <taxon>Ploima</taxon>
        <taxon>Brachionidae</taxon>
        <taxon>Brachionus</taxon>
    </lineage>
</organism>